<feature type="domain" description="Glycosyltransferase 2-like" evidence="4">
    <location>
        <begin position="6"/>
        <end position="179"/>
    </location>
</feature>
<name>A0A1M5U8P4_9BACT</name>
<dbReference type="Proteomes" id="UP000184212">
    <property type="component" value="Unassembled WGS sequence"/>
</dbReference>
<reference evidence="5 6" key="1">
    <citation type="submission" date="2016-11" db="EMBL/GenBank/DDBJ databases">
        <authorList>
            <person name="Jaros S."/>
            <person name="Januszkiewicz K."/>
            <person name="Wedrychowicz H."/>
        </authorList>
    </citation>
    <scope>NUCLEOTIDE SEQUENCE [LARGE SCALE GENOMIC DNA]</scope>
    <source>
        <strain evidence="5 6">DSM 24574</strain>
    </source>
</reference>
<dbReference type="GO" id="GO:0016757">
    <property type="term" value="F:glycosyltransferase activity"/>
    <property type="evidence" value="ECO:0007669"/>
    <property type="project" value="UniProtKB-KW"/>
</dbReference>
<keyword evidence="2" id="KW-0328">Glycosyltransferase</keyword>
<dbReference type="RefSeq" id="WP_073138479.1">
    <property type="nucleotide sequence ID" value="NZ_FQWQ01000003.1"/>
</dbReference>
<dbReference type="Gene3D" id="3.90.550.10">
    <property type="entry name" value="Spore Coat Polysaccharide Biosynthesis Protein SpsA, Chain A"/>
    <property type="match status" value="1"/>
</dbReference>
<dbReference type="PANTHER" id="PTHR43179">
    <property type="entry name" value="RHAMNOSYLTRANSFERASE WBBL"/>
    <property type="match status" value="1"/>
</dbReference>
<evidence type="ECO:0000313" key="5">
    <source>
        <dbReference type="EMBL" id="SHH59300.1"/>
    </source>
</evidence>
<sequence length="335" mass="37786">MSQTAVVILNYNGAALLPKFLPSVLQHSGGAEIVVADNASTDNSLAILQKDFPSVKRIVLDQNYGYCGGYNRALLQVQADHYVLLNSDIEVTPHWLSPLTQLLDSDETIAAVQPKILSYRQQNTFEHAGAGGGLIDALGYPFCRGRLFDVVEQDTGQYNDTTDVFWASGACLVIRADAFHDMGGFDEDFFAHMEEIDLCWKLNRAGLRVCYCGQSTIFHLGAGTLGYDNPRKTYLNFRNGLSLIYKHFDRAELFYKLPLRLVLDWLAAVVFLLKGQPGNFNAVGKAHLHFIRHYARDRRKRRAIHEQYPTYPRKVVYPGSIVLDFYVKGKRRMGQ</sequence>
<keyword evidence="3" id="KW-0808">Transferase</keyword>
<keyword evidence="6" id="KW-1185">Reference proteome</keyword>
<evidence type="ECO:0000313" key="6">
    <source>
        <dbReference type="Proteomes" id="UP000184212"/>
    </source>
</evidence>
<dbReference type="Pfam" id="PF00535">
    <property type="entry name" value="Glycos_transf_2"/>
    <property type="match status" value="1"/>
</dbReference>
<proteinExistence type="inferred from homology"/>
<evidence type="ECO:0000256" key="3">
    <source>
        <dbReference type="ARBA" id="ARBA00022679"/>
    </source>
</evidence>
<dbReference type="EMBL" id="FQWQ01000003">
    <property type="protein sequence ID" value="SHH59300.1"/>
    <property type="molecule type" value="Genomic_DNA"/>
</dbReference>
<dbReference type="CDD" id="cd04186">
    <property type="entry name" value="GT_2_like_c"/>
    <property type="match status" value="1"/>
</dbReference>
<dbReference type="PANTHER" id="PTHR43179:SF12">
    <property type="entry name" value="GALACTOFURANOSYLTRANSFERASE GLFT2"/>
    <property type="match status" value="1"/>
</dbReference>
<dbReference type="SUPFAM" id="SSF53448">
    <property type="entry name" value="Nucleotide-diphospho-sugar transferases"/>
    <property type="match status" value="1"/>
</dbReference>
<dbReference type="AlphaFoldDB" id="A0A1M5U8P4"/>
<evidence type="ECO:0000259" key="4">
    <source>
        <dbReference type="Pfam" id="PF00535"/>
    </source>
</evidence>
<protein>
    <recommendedName>
        <fullName evidence="4">Glycosyltransferase 2-like domain-containing protein</fullName>
    </recommendedName>
</protein>
<dbReference type="STRING" id="947013.SAMN04488109_4525"/>
<dbReference type="InterPro" id="IPR029044">
    <property type="entry name" value="Nucleotide-diphossugar_trans"/>
</dbReference>
<evidence type="ECO:0000256" key="1">
    <source>
        <dbReference type="ARBA" id="ARBA00006739"/>
    </source>
</evidence>
<organism evidence="5 6">
    <name type="scientific">Chryseolinea serpens</name>
    <dbReference type="NCBI Taxonomy" id="947013"/>
    <lineage>
        <taxon>Bacteria</taxon>
        <taxon>Pseudomonadati</taxon>
        <taxon>Bacteroidota</taxon>
        <taxon>Cytophagia</taxon>
        <taxon>Cytophagales</taxon>
        <taxon>Fulvivirgaceae</taxon>
        <taxon>Chryseolinea</taxon>
    </lineage>
</organism>
<evidence type="ECO:0000256" key="2">
    <source>
        <dbReference type="ARBA" id="ARBA00022676"/>
    </source>
</evidence>
<dbReference type="InterPro" id="IPR001173">
    <property type="entry name" value="Glyco_trans_2-like"/>
</dbReference>
<accession>A0A1M5U8P4</accession>
<comment type="similarity">
    <text evidence="1">Belongs to the glycosyltransferase 2 family.</text>
</comment>
<dbReference type="OrthoDB" id="9771846at2"/>
<gene>
    <name evidence="5" type="ORF">SAMN04488109_4525</name>
</gene>